<protein>
    <submittedName>
        <fullName evidence="1">Uncharacterized protein</fullName>
    </submittedName>
</protein>
<accession>A0A1I1U619</accession>
<reference evidence="2" key="1">
    <citation type="submission" date="2016-10" db="EMBL/GenBank/DDBJ databases">
        <authorList>
            <person name="Varghese N."/>
            <person name="Submissions S."/>
        </authorList>
    </citation>
    <scope>NUCLEOTIDE SEQUENCE [LARGE SCALE GENOMIC DNA]</scope>
    <source>
        <strain evidence="2">DSM 22530</strain>
    </source>
</reference>
<dbReference type="OrthoDB" id="2970945at2"/>
<dbReference type="AlphaFoldDB" id="A0A1I1U619"/>
<sequence length="80" mass="9442">MRLLISRLFPKWDIVHASQNIEDFYKAKTRLYEKGIAYKVSTLTTDNGTNRKNGTVTTYHIKVKEQDVRRSYDVIHQRLA</sequence>
<name>A0A1I1U619_9BACI</name>
<dbReference type="EMBL" id="FOMR01000003">
    <property type="protein sequence ID" value="SFD66219.1"/>
    <property type="molecule type" value="Genomic_DNA"/>
</dbReference>
<dbReference type="Proteomes" id="UP000199474">
    <property type="component" value="Unassembled WGS sequence"/>
</dbReference>
<evidence type="ECO:0000313" key="1">
    <source>
        <dbReference type="EMBL" id="SFD66219.1"/>
    </source>
</evidence>
<organism evidence="1 2">
    <name type="scientific">Lentibacillus persicus</name>
    <dbReference type="NCBI Taxonomy" id="640948"/>
    <lineage>
        <taxon>Bacteria</taxon>
        <taxon>Bacillati</taxon>
        <taxon>Bacillota</taxon>
        <taxon>Bacilli</taxon>
        <taxon>Bacillales</taxon>
        <taxon>Bacillaceae</taxon>
        <taxon>Lentibacillus</taxon>
    </lineage>
</organism>
<evidence type="ECO:0000313" key="2">
    <source>
        <dbReference type="Proteomes" id="UP000199474"/>
    </source>
</evidence>
<proteinExistence type="predicted"/>
<dbReference type="RefSeq" id="WP_090082216.1">
    <property type="nucleotide sequence ID" value="NZ_FOMR01000003.1"/>
</dbReference>
<gene>
    <name evidence="1" type="ORF">SAMN05216238_10341</name>
</gene>
<keyword evidence="2" id="KW-1185">Reference proteome</keyword>